<name>A0ABY4IBA9_CHIFI</name>
<protein>
    <submittedName>
        <fullName evidence="1">Uncharacterized protein</fullName>
    </submittedName>
</protein>
<sequence>MKDFVTANNIDGVSDLDIKAISAISIGIQDKSNNIITEVADIVGEYSKSVLGG</sequence>
<evidence type="ECO:0000313" key="2">
    <source>
        <dbReference type="Proteomes" id="UP000830198"/>
    </source>
</evidence>
<dbReference type="RefSeq" id="WP_247814488.1">
    <property type="nucleotide sequence ID" value="NZ_CP095855.1"/>
</dbReference>
<dbReference type="EMBL" id="CP095855">
    <property type="protein sequence ID" value="UPK72338.1"/>
    <property type="molecule type" value="Genomic_DNA"/>
</dbReference>
<gene>
    <name evidence="1" type="ORF">MYF79_13670</name>
</gene>
<evidence type="ECO:0000313" key="1">
    <source>
        <dbReference type="EMBL" id="UPK72338.1"/>
    </source>
</evidence>
<keyword evidence="2" id="KW-1185">Reference proteome</keyword>
<organism evidence="1 2">
    <name type="scientific">Chitinophaga filiformis</name>
    <name type="common">Myxococcus filiformis</name>
    <name type="synonym">Flexibacter filiformis</name>
    <dbReference type="NCBI Taxonomy" id="104663"/>
    <lineage>
        <taxon>Bacteria</taxon>
        <taxon>Pseudomonadati</taxon>
        <taxon>Bacteroidota</taxon>
        <taxon>Chitinophagia</taxon>
        <taxon>Chitinophagales</taxon>
        <taxon>Chitinophagaceae</taxon>
        <taxon>Chitinophaga</taxon>
    </lineage>
</organism>
<proteinExistence type="predicted"/>
<accession>A0ABY4IBA9</accession>
<dbReference type="Proteomes" id="UP000830198">
    <property type="component" value="Chromosome"/>
</dbReference>
<reference evidence="1 2" key="1">
    <citation type="submission" date="2022-04" db="EMBL/GenBank/DDBJ databases">
        <title>The arsenic-methylating capacity of Chitinophaga filiformis YT5 during chitin decomposition.</title>
        <authorList>
            <person name="Chen G."/>
            <person name="Liang Y."/>
        </authorList>
    </citation>
    <scope>NUCLEOTIDE SEQUENCE [LARGE SCALE GENOMIC DNA]</scope>
    <source>
        <strain evidence="1 2">YT5</strain>
    </source>
</reference>